<dbReference type="EC" id="2.7.7.6" evidence="1"/>
<feature type="binding site" evidence="1">
    <location>
        <position position="34"/>
    </location>
    <ligand>
        <name>Zn(2+)</name>
        <dbReference type="ChEBI" id="CHEBI:29105"/>
    </ligand>
</feature>
<accession>A0A832ZX10</accession>
<dbReference type="GO" id="GO:0000428">
    <property type="term" value="C:DNA-directed RNA polymerase complex"/>
    <property type="evidence" value="ECO:0007669"/>
    <property type="project" value="UniProtKB-KW"/>
</dbReference>
<sequence>MAEAGQEEKIRYQCVRCGGVFEKERLPKVADTRCPVCGYNVMRKTRSHVAKLIKTSEIGKEQIRFLG</sequence>
<evidence type="ECO:0000313" key="3">
    <source>
        <dbReference type="Proteomes" id="UP000608579"/>
    </source>
</evidence>
<name>A0A832ZX10_CALS0</name>
<comment type="subcellular location">
    <subcellularLocation>
        <location evidence="1">Cytoplasm</location>
    </subcellularLocation>
</comment>
<dbReference type="GO" id="GO:0005737">
    <property type="term" value="C:cytoplasm"/>
    <property type="evidence" value="ECO:0007669"/>
    <property type="project" value="UniProtKB-SubCell"/>
</dbReference>
<comment type="subunit">
    <text evidence="1">Part of the RNA polymerase complex.</text>
</comment>
<dbReference type="InterPro" id="IPR029040">
    <property type="entry name" value="RPABC4/Spt4"/>
</dbReference>
<organism evidence="2 3">
    <name type="scientific">Caldiarchaeum subterraneum</name>
    <dbReference type="NCBI Taxonomy" id="311458"/>
    <lineage>
        <taxon>Archaea</taxon>
        <taxon>Nitrososphaerota</taxon>
        <taxon>Candidatus Caldarchaeales</taxon>
        <taxon>Candidatus Caldarchaeaceae</taxon>
        <taxon>Candidatus Caldarchaeum</taxon>
    </lineage>
</organism>
<dbReference type="SUPFAM" id="SSF63393">
    <property type="entry name" value="RNA polymerase subunits"/>
    <property type="match status" value="1"/>
</dbReference>
<keyword evidence="1" id="KW-0804">Transcription</keyword>
<protein>
    <recommendedName>
        <fullName evidence="1">DNA-directed RNA polymerase subunit Rpo12</fullName>
        <ecNumber evidence="1">2.7.7.6</ecNumber>
    </recommendedName>
    <alternativeName>
        <fullName evidence="1">DNA-directed RNA polymerase subunit P</fullName>
    </alternativeName>
</protein>
<reference evidence="2" key="1">
    <citation type="journal article" date="2020" name="ISME J.">
        <title>Gammaproteobacteria mediating utilization of methyl-, sulfur- and petroleum organic compounds in deep ocean hydrothermal plumes.</title>
        <authorList>
            <person name="Zhou Z."/>
            <person name="Liu Y."/>
            <person name="Pan J."/>
            <person name="Cron B.R."/>
            <person name="Toner B.M."/>
            <person name="Anantharaman K."/>
            <person name="Breier J.A."/>
            <person name="Dick G.J."/>
            <person name="Li M."/>
        </authorList>
    </citation>
    <scope>NUCLEOTIDE SEQUENCE</scope>
    <source>
        <strain evidence="2">SZUA-1515</strain>
    </source>
</reference>
<dbReference type="EMBL" id="DQVM01000148">
    <property type="protein sequence ID" value="HIQ30401.1"/>
    <property type="molecule type" value="Genomic_DNA"/>
</dbReference>
<keyword evidence="1" id="KW-0963">Cytoplasm</keyword>
<keyword evidence="1" id="KW-0862">Zinc</keyword>
<dbReference type="GO" id="GO:0008270">
    <property type="term" value="F:zinc ion binding"/>
    <property type="evidence" value="ECO:0007669"/>
    <property type="project" value="UniProtKB-UniRule"/>
</dbReference>
<dbReference type="HAMAP" id="MF_00615">
    <property type="entry name" value="RNApol_arch_Rpo12"/>
    <property type="match status" value="1"/>
</dbReference>
<dbReference type="AlphaFoldDB" id="A0A832ZX10"/>
<comment type="caution">
    <text evidence="2">The sequence shown here is derived from an EMBL/GenBank/DDBJ whole genome shotgun (WGS) entry which is preliminary data.</text>
</comment>
<dbReference type="Gene3D" id="2.20.28.30">
    <property type="entry name" value="RNA polymerase ii, chain L"/>
    <property type="match status" value="1"/>
</dbReference>
<dbReference type="Proteomes" id="UP000608579">
    <property type="component" value="Unassembled WGS sequence"/>
</dbReference>
<keyword evidence="1 2" id="KW-0240">DNA-directed RNA polymerase</keyword>
<comment type="cofactor">
    <cofactor evidence="1">
        <name>Zn(2+)</name>
        <dbReference type="ChEBI" id="CHEBI:29105"/>
    </cofactor>
    <text evidence="1">Binds 1 zinc ion.</text>
</comment>
<comment type="catalytic activity">
    <reaction evidence="1">
        <text>RNA(n) + a ribonucleoside 5'-triphosphate = RNA(n+1) + diphosphate</text>
        <dbReference type="Rhea" id="RHEA:21248"/>
        <dbReference type="Rhea" id="RHEA-COMP:14527"/>
        <dbReference type="Rhea" id="RHEA-COMP:17342"/>
        <dbReference type="ChEBI" id="CHEBI:33019"/>
        <dbReference type="ChEBI" id="CHEBI:61557"/>
        <dbReference type="ChEBI" id="CHEBI:140395"/>
        <dbReference type="EC" id="2.7.7.6"/>
    </reaction>
</comment>
<dbReference type="GO" id="GO:0006351">
    <property type="term" value="P:DNA-templated transcription"/>
    <property type="evidence" value="ECO:0007669"/>
    <property type="project" value="UniProtKB-UniRule"/>
</dbReference>
<gene>
    <name evidence="1" type="primary">rpo12</name>
    <name evidence="1" type="synonym">rpoP</name>
    <name evidence="2" type="ORF">EYH45_07565</name>
</gene>
<proteinExistence type="inferred from homology"/>
<dbReference type="GO" id="GO:0003899">
    <property type="term" value="F:DNA-directed RNA polymerase activity"/>
    <property type="evidence" value="ECO:0007669"/>
    <property type="project" value="UniProtKB-UniRule"/>
</dbReference>
<keyword evidence="1" id="KW-0479">Metal-binding</keyword>
<evidence type="ECO:0000313" key="2">
    <source>
        <dbReference type="EMBL" id="HIQ30401.1"/>
    </source>
</evidence>
<comment type="similarity">
    <text evidence="1">Belongs to the archaeal Rpo12/eukaryotic RPC10 RNA polymerase subunit family.</text>
</comment>
<feature type="binding site" evidence="1">
    <location>
        <position position="37"/>
    </location>
    <ligand>
        <name>Zn(2+)</name>
        <dbReference type="ChEBI" id="CHEBI:29105"/>
    </ligand>
</feature>
<dbReference type="GO" id="GO:0003677">
    <property type="term" value="F:DNA binding"/>
    <property type="evidence" value="ECO:0007669"/>
    <property type="project" value="InterPro"/>
</dbReference>
<comment type="function">
    <text evidence="1">DNA-dependent RNA polymerase (RNAP) catalyzes the transcription of DNA into RNA using the four ribonucleoside triphosphates as substrates.</text>
</comment>
<dbReference type="InterPro" id="IPR023464">
    <property type="entry name" value="Rpo12"/>
</dbReference>
<evidence type="ECO:0000256" key="1">
    <source>
        <dbReference type="HAMAP-Rule" id="MF_00615"/>
    </source>
</evidence>
<keyword evidence="1" id="KW-0548">Nucleotidyltransferase</keyword>
<feature type="binding site" evidence="1">
    <location>
        <position position="17"/>
    </location>
    <ligand>
        <name>Zn(2+)</name>
        <dbReference type="ChEBI" id="CHEBI:29105"/>
    </ligand>
</feature>
<keyword evidence="1" id="KW-0808">Transferase</keyword>